<keyword evidence="2" id="KW-1185">Reference proteome</keyword>
<protein>
    <submittedName>
        <fullName evidence="1">Uncharacterized protein</fullName>
    </submittedName>
</protein>
<comment type="caution">
    <text evidence="1">The sequence shown here is derived from an EMBL/GenBank/DDBJ whole genome shotgun (WGS) entry which is preliminary data.</text>
</comment>
<reference evidence="2" key="1">
    <citation type="submission" date="2017-01" db="EMBL/GenBank/DDBJ databases">
        <title>Comparative genomics of anhydrobiosis in the tardigrade Hypsibius dujardini.</title>
        <authorList>
            <person name="Yoshida Y."/>
            <person name="Koutsovoulos G."/>
            <person name="Laetsch D."/>
            <person name="Stevens L."/>
            <person name="Kumar S."/>
            <person name="Horikawa D."/>
            <person name="Ishino K."/>
            <person name="Komine S."/>
            <person name="Tomita M."/>
            <person name="Blaxter M."/>
            <person name="Arakawa K."/>
        </authorList>
    </citation>
    <scope>NUCLEOTIDE SEQUENCE [LARGE SCALE GENOMIC DNA]</scope>
    <source>
        <strain evidence="2">Z151</strain>
    </source>
</reference>
<dbReference type="EMBL" id="MTYJ01000001">
    <property type="protein sequence ID" value="OQV26100.1"/>
    <property type="molecule type" value="Genomic_DNA"/>
</dbReference>
<name>A0A1W0XF41_HYPEX</name>
<accession>A0A1W0XF41</accession>
<organism evidence="1 2">
    <name type="scientific">Hypsibius exemplaris</name>
    <name type="common">Freshwater tardigrade</name>
    <dbReference type="NCBI Taxonomy" id="2072580"/>
    <lineage>
        <taxon>Eukaryota</taxon>
        <taxon>Metazoa</taxon>
        <taxon>Ecdysozoa</taxon>
        <taxon>Tardigrada</taxon>
        <taxon>Eutardigrada</taxon>
        <taxon>Parachela</taxon>
        <taxon>Hypsibioidea</taxon>
        <taxon>Hypsibiidae</taxon>
        <taxon>Hypsibius</taxon>
    </lineage>
</organism>
<gene>
    <name evidence="1" type="ORF">BV898_00226</name>
</gene>
<sequence>MSPPPTVCHALNQCGRCSPCLSVGLPVAEENDTTLAWLDAMEVLEVALAQQQAAALEQVSAWWSFWPPSSSSGVAESEVHCDEEFLALFDQFDVYDNEEGEEVVGTVERGTSKNAGTTGDEIVVGNGG</sequence>
<dbReference type="AlphaFoldDB" id="A0A1W0XF41"/>
<evidence type="ECO:0000313" key="2">
    <source>
        <dbReference type="Proteomes" id="UP000192578"/>
    </source>
</evidence>
<proteinExistence type="predicted"/>
<evidence type="ECO:0000313" key="1">
    <source>
        <dbReference type="EMBL" id="OQV26100.1"/>
    </source>
</evidence>
<dbReference type="Proteomes" id="UP000192578">
    <property type="component" value="Unassembled WGS sequence"/>
</dbReference>